<name>A0A6I3SLU2_HELMO</name>
<protein>
    <submittedName>
        <fullName evidence="1">Uncharacterized protein</fullName>
    </submittedName>
</protein>
<organism evidence="1 2">
    <name type="scientific">Heliobacterium mobile</name>
    <name type="common">Heliobacillus mobilis</name>
    <dbReference type="NCBI Taxonomy" id="28064"/>
    <lineage>
        <taxon>Bacteria</taxon>
        <taxon>Bacillati</taxon>
        <taxon>Bacillota</taxon>
        <taxon>Clostridia</taxon>
        <taxon>Eubacteriales</taxon>
        <taxon>Heliobacteriaceae</taxon>
        <taxon>Heliobacterium</taxon>
    </lineage>
</organism>
<gene>
    <name evidence="1" type="ORF">GJ688_12840</name>
</gene>
<dbReference type="Proteomes" id="UP000430670">
    <property type="component" value="Unassembled WGS sequence"/>
</dbReference>
<keyword evidence="2" id="KW-1185">Reference proteome</keyword>
<dbReference type="AlphaFoldDB" id="A0A6I3SLU2"/>
<sequence length="104" mass="11993">MTFRELADEGNEIRHIADGLSHEQLHQYISEWANLCLLQLRKKQPKSAFTIYFDEALRNTKVLNIRKLETLLVIIHGMALAEQYSKQIERHAFLTSVVVGSLSI</sequence>
<proteinExistence type="predicted"/>
<dbReference type="EMBL" id="WNKU01000015">
    <property type="protein sequence ID" value="MTV49859.1"/>
    <property type="molecule type" value="Genomic_DNA"/>
</dbReference>
<evidence type="ECO:0000313" key="2">
    <source>
        <dbReference type="Proteomes" id="UP000430670"/>
    </source>
</evidence>
<reference evidence="1 2" key="1">
    <citation type="submission" date="2019-11" db="EMBL/GenBank/DDBJ databases">
        <title>Whole-genome sequence of a the green, strictly anaerobic photosynthetic bacterium Heliobacillus mobilis DSM 6151.</title>
        <authorList>
            <person name="Kyndt J.A."/>
            <person name="Meyer T.E."/>
        </authorList>
    </citation>
    <scope>NUCLEOTIDE SEQUENCE [LARGE SCALE GENOMIC DNA]</scope>
    <source>
        <strain evidence="1 2">DSM 6151</strain>
    </source>
</reference>
<comment type="caution">
    <text evidence="1">The sequence shown here is derived from an EMBL/GenBank/DDBJ whole genome shotgun (WGS) entry which is preliminary data.</text>
</comment>
<dbReference type="RefSeq" id="WP_155476950.1">
    <property type="nucleotide sequence ID" value="NZ_WNKU01000015.1"/>
</dbReference>
<evidence type="ECO:0000313" key="1">
    <source>
        <dbReference type="EMBL" id="MTV49859.1"/>
    </source>
</evidence>
<accession>A0A6I3SLU2</accession>